<keyword evidence="1" id="KW-0472">Membrane</keyword>
<reference evidence="2" key="1">
    <citation type="submission" date="2022-07" db="EMBL/GenBank/DDBJ databases">
        <title>Fungi with potential for degradation of polypropylene.</title>
        <authorList>
            <person name="Gostincar C."/>
        </authorList>
    </citation>
    <scope>NUCLEOTIDE SEQUENCE</scope>
    <source>
        <strain evidence="2">EXF-13308</strain>
    </source>
</reference>
<sequence length="354" mass="37351">MAVKLTTLIPIVFSGLAVALTIALLCFGRTPSSGTTNYWMTLNASQVGQSLIQLSPASSSAADDAIGTLGGGSGLGGFLDGIINSIIGNLTQAVDEGIEDLQGIILHNLTMALGIRDVYNLYVSRICQGDFDDASDPHSKVTITECVDYADHQQGLRNLTESIPDHFVLGTTNITIPLVSALGALLSDTFSLATTGSHALLVLLILGAVTSGLTFLGSILSLFLLPPATAIALRQYHHLLAILNTCASALATVVLMVLAAVATGIIVGGQRSIHGLSTALGLAVGEGSAFLALTWVAAAGGAVAATYWLAVWFVEFRRTAFARRRRSPEEIGNWKGIWREVREDLRVDRLRKVQ</sequence>
<dbReference type="Pfam" id="PF06687">
    <property type="entry name" value="SUR7"/>
    <property type="match status" value="1"/>
</dbReference>
<dbReference type="GO" id="GO:0031505">
    <property type="term" value="P:fungal-type cell wall organization"/>
    <property type="evidence" value="ECO:0007669"/>
    <property type="project" value="TreeGrafter"/>
</dbReference>
<evidence type="ECO:0008006" key="4">
    <source>
        <dbReference type="Google" id="ProtNLM"/>
    </source>
</evidence>
<feature type="transmembrane region" description="Helical" evidence="1">
    <location>
        <begin position="167"/>
        <end position="187"/>
    </location>
</feature>
<gene>
    <name evidence="2" type="ORF">NKR23_g4696</name>
</gene>
<organism evidence="2 3">
    <name type="scientific">Pleurostoma richardsiae</name>
    <dbReference type="NCBI Taxonomy" id="41990"/>
    <lineage>
        <taxon>Eukaryota</taxon>
        <taxon>Fungi</taxon>
        <taxon>Dikarya</taxon>
        <taxon>Ascomycota</taxon>
        <taxon>Pezizomycotina</taxon>
        <taxon>Sordariomycetes</taxon>
        <taxon>Sordariomycetidae</taxon>
        <taxon>Calosphaeriales</taxon>
        <taxon>Pleurostomataceae</taxon>
        <taxon>Pleurostoma</taxon>
    </lineage>
</organism>
<dbReference type="GO" id="GO:0005886">
    <property type="term" value="C:plasma membrane"/>
    <property type="evidence" value="ECO:0007669"/>
    <property type="project" value="InterPro"/>
</dbReference>
<dbReference type="PANTHER" id="PTHR28019:SF7">
    <property type="entry name" value="SUR7 PROTEIN"/>
    <property type="match status" value="1"/>
</dbReference>
<name>A0AA38RUW3_9PEZI</name>
<dbReference type="InterPro" id="IPR009571">
    <property type="entry name" value="SUR7/Rim9-like_fungi"/>
</dbReference>
<dbReference type="Proteomes" id="UP001174694">
    <property type="component" value="Unassembled WGS sequence"/>
</dbReference>
<accession>A0AA38RUW3</accession>
<dbReference type="InterPro" id="IPR052413">
    <property type="entry name" value="SUR7_domain"/>
</dbReference>
<protein>
    <recommendedName>
        <fullName evidence="4">Sur7 protein</fullName>
    </recommendedName>
</protein>
<proteinExistence type="predicted"/>
<feature type="transmembrane region" description="Helical" evidence="1">
    <location>
        <begin position="199"/>
        <end position="225"/>
    </location>
</feature>
<evidence type="ECO:0000313" key="2">
    <source>
        <dbReference type="EMBL" id="KAJ9148873.1"/>
    </source>
</evidence>
<keyword evidence="3" id="KW-1185">Reference proteome</keyword>
<keyword evidence="1" id="KW-0812">Transmembrane</keyword>
<feature type="transmembrane region" description="Helical" evidence="1">
    <location>
        <begin position="6"/>
        <end position="27"/>
    </location>
</feature>
<comment type="caution">
    <text evidence="2">The sequence shown here is derived from an EMBL/GenBank/DDBJ whole genome shotgun (WGS) entry which is preliminary data.</text>
</comment>
<dbReference type="PANTHER" id="PTHR28019">
    <property type="entry name" value="CELL MEMBRANE PROTEIN YLR413W-RELATED"/>
    <property type="match status" value="1"/>
</dbReference>
<evidence type="ECO:0000256" key="1">
    <source>
        <dbReference type="SAM" id="Phobius"/>
    </source>
</evidence>
<feature type="transmembrane region" description="Helical" evidence="1">
    <location>
        <begin position="289"/>
        <end position="314"/>
    </location>
</feature>
<keyword evidence="1" id="KW-1133">Transmembrane helix</keyword>
<evidence type="ECO:0000313" key="3">
    <source>
        <dbReference type="Proteomes" id="UP001174694"/>
    </source>
</evidence>
<feature type="transmembrane region" description="Helical" evidence="1">
    <location>
        <begin position="246"/>
        <end position="269"/>
    </location>
</feature>
<dbReference type="AlphaFoldDB" id="A0AA38RUW3"/>
<dbReference type="EMBL" id="JANBVO010000011">
    <property type="protein sequence ID" value="KAJ9148873.1"/>
    <property type="molecule type" value="Genomic_DNA"/>
</dbReference>
<dbReference type="GO" id="GO:0051285">
    <property type="term" value="C:cell cortex of cell tip"/>
    <property type="evidence" value="ECO:0007669"/>
    <property type="project" value="TreeGrafter"/>
</dbReference>